<dbReference type="PANTHER" id="PTHR11803">
    <property type="entry name" value="2-IMINOBUTANOATE/2-IMINOPROPANOATE DEAMINASE RIDA"/>
    <property type="match status" value="1"/>
</dbReference>
<gene>
    <name evidence="3" type="ORF">PSALAMII_LOCUS8338</name>
</gene>
<feature type="compositionally biased region" description="Basic and acidic residues" evidence="2">
    <location>
        <begin position="7"/>
        <end position="17"/>
    </location>
</feature>
<comment type="caution">
    <text evidence="3">The sequence shown here is derived from an EMBL/GenBank/DDBJ whole genome shotgun (WGS) entry which is preliminary data.</text>
</comment>
<accession>A0A9W4JLU3</accession>
<proteinExistence type="inferred from homology"/>
<dbReference type="Proteomes" id="UP001152592">
    <property type="component" value="Unassembled WGS sequence"/>
</dbReference>
<dbReference type="EMBL" id="CAJVPD010000260">
    <property type="protein sequence ID" value="CAG8407393.1"/>
    <property type="molecule type" value="Genomic_DNA"/>
</dbReference>
<organism evidence="3 4">
    <name type="scientific">Penicillium salamii</name>
    <dbReference type="NCBI Taxonomy" id="1612424"/>
    <lineage>
        <taxon>Eukaryota</taxon>
        <taxon>Fungi</taxon>
        <taxon>Dikarya</taxon>
        <taxon>Ascomycota</taxon>
        <taxon>Pezizomycotina</taxon>
        <taxon>Eurotiomycetes</taxon>
        <taxon>Eurotiomycetidae</taxon>
        <taxon>Eurotiales</taxon>
        <taxon>Aspergillaceae</taxon>
        <taxon>Penicillium</taxon>
    </lineage>
</organism>
<dbReference type="Gene3D" id="3.30.1330.40">
    <property type="entry name" value="RutC-like"/>
    <property type="match status" value="1"/>
</dbReference>
<dbReference type="SUPFAM" id="SSF55298">
    <property type="entry name" value="YjgF-like"/>
    <property type="match status" value="1"/>
</dbReference>
<comment type="similarity">
    <text evidence="1">Belongs to the RutC family.</text>
</comment>
<evidence type="ECO:0000256" key="1">
    <source>
        <dbReference type="ARBA" id="ARBA00010552"/>
    </source>
</evidence>
<evidence type="ECO:0000313" key="3">
    <source>
        <dbReference type="EMBL" id="CAG8407393.1"/>
    </source>
</evidence>
<evidence type="ECO:0008006" key="5">
    <source>
        <dbReference type="Google" id="ProtNLM"/>
    </source>
</evidence>
<dbReference type="GO" id="GO:0019239">
    <property type="term" value="F:deaminase activity"/>
    <property type="evidence" value="ECO:0007669"/>
    <property type="project" value="TreeGrafter"/>
</dbReference>
<dbReference type="InterPro" id="IPR006175">
    <property type="entry name" value="YjgF/YER057c/UK114"/>
</dbReference>
<dbReference type="CDD" id="cd00448">
    <property type="entry name" value="YjgF_YER057c_UK114_family"/>
    <property type="match status" value="1"/>
</dbReference>
<sequence>MTQSMSEPEHPPEHPPPDYHSIPPRRPPIECIRTSAAPEPPSRSSQAFKVNGTIYVAAQIAAAPRVGFFIGPPAVTAERIFLNIEAILKAAGSSLDRIVKTTVYLTDCAHGVPEFEAVYKRRLPFAPPRTTVLVSKMNTPDIQMEVIALE</sequence>
<dbReference type="PANTHER" id="PTHR11803:SF58">
    <property type="entry name" value="PROTEIN HMF1-RELATED"/>
    <property type="match status" value="1"/>
</dbReference>
<reference evidence="3" key="1">
    <citation type="submission" date="2021-07" db="EMBL/GenBank/DDBJ databases">
        <authorList>
            <person name="Branca A.L. A."/>
        </authorList>
    </citation>
    <scope>NUCLEOTIDE SEQUENCE</scope>
</reference>
<dbReference type="AlphaFoldDB" id="A0A9W4JLU3"/>
<dbReference type="InterPro" id="IPR035959">
    <property type="entry name" value="RutC-like_sf"/>
</dbReference>
<feature type="region of interest" description="Disordered" evidence="2">
    <location>
        <begin position="1"/>
        <end position="46"/>
    </location>
</feature>
<evidence type="ECO:0000256" key="2">
    <source>
        <dbReference type="SAM" id="MobiDB-lite"/>
    </source>
</evidence>
<dbReference type="GO" id="GO:0005829">
    <property type="term" value="C:cytosol"/>
    <property type="evidence" value="ECO:0007669"/>
    <property type="project" value="TreeGrafter"/>
</dbReference>
<dbReference type="OrthoDB" id="66982at2759"/>
<dbReference type="Pfam" id="PF01042">
    <property type="entry name" value="Ribonuc_L-PSP"/>
    <property type="match status" value="1"/>
</dbReference>
<protein>
    <recommendedName>
        <fullName evidence="5">YjgF/Yer057p/UK114 family</fullName>
    </recommendedName>
</protein>
<evidence type="ECO:0000313" key="4">
    <source>
        <dbReference type="Proteomes" id="UP001152592"/>
    </source>
</evidence>
<name>A0A9W4JLU3_9EURO</name>
<dbReference type="GO" id="GO:0005739">
    <property type="term" value="C:mitochondrion"/>
    <property type="evidence" value="ECO:0007669"/>
    <property type="project" value="TreeGrafter"/>
</dbReference>